<accession>A0A1U8AA55</accession>
<dbReference type="GO" id="GO:0016705">
    <property type="term" value="F:oxidoreductase activity, acting on paired donors, with incorporation or reduction of molecular oxygen"/>
    <property type="evidence" value="ECO:0007669"/>
    <property type="project" value="InterPro"/>
</dbReference>
<sequence>MIIGMPDYTSTPENFRTLSNCRIEVCKVLGITKEQCELSMGMSGDFEQVVRNITSSNYLDNWLKNASKMSVSWSRRTRIYITDLELMEILLYKFGHFERSKPNPLARLLVGGLVSYEEEKWVKHRRIINPALHLEHLKFNHYVKWICIGRCVATFNNDLHWKMCCNIQQGFALEDVLHYSIN</sequence>
<protein>
    <submittedName>
        <fullName evidence="3">Cytochrome P450 709B2-like</fullName>
    </submittedName>
</protein>
<dbReference type="GO" id="GO:0030170">
    <property type="term" value="F:pyridoxal phosphate binding"/>
    <property type="evidence" value="ECO:0007669"/>
    <property type="project" value="InterPro"/>
</dbReference>
<dbReference type="eggNOG" id="KOG3157">
    <property type="taxonomic scope" value="Eukaryota"/>
</dbReference>
<dbReference type="Gene3D" id="3.20.20.10">
    <property type="entry name" value="Alanine racemase"/>
    <property type="match status" value="1"/>
</dbReference>
<dbReference type="PANTHER" id="PTHR10146:SF14">
    <property type="entry name" value="PYRIDOXAL PHOSPHATE HOMEOSTASIS PROTEIN"/>
    <property type="match status" value="1"/>
</dbReference>
<keyword evidence="1" id="KW-0663">Pyridoxal phosphate</keyword>
<dbReference type="PANTHER" id="PTHR10146">
    <property type="entry name" value="PROLINE SYNTHETASE CO-TRANSCRIBED BACTERIAL HOMOLOG PROTEIN"/>
    <property type="match status" value="1"/>
</dbReference>
<name>A0A1U8AA55_NELNU</name>
<evidence type="ECO:0000313" key="2">
    <source>
        <dbReference type="Proteomes" id="UP000189703"/>
    </source>
</evidence>
<dbReference type="OrthoDB" id="1470350at2759"/>
<evidence type="ECO:0000313" key="3">
    <source>
        <dbReference type="RefSeq" id="XP_010264351.1"/>
    </source>
</evidence>
<dbReference type="GO" id="GO:0020037">
    <property type="term" value="F:heme binding"/>
    <property type="evidence" value="ECO:0007669"/>
    <property type="project" value="InterPro"/>
</dbReference>
<dbReference type="AlphaFoldDB" id="A0A1U8AA55"/>
<dbReference type="SUPFAM" id="SSF48264">
    <property type="entry name" value="Cytochrome P450"/>
    <property type="match status" value="1"/>
</dbReference>
<dbReference type="InterPro" id="IPR029066">
    <property type="entry name" value="PLP-binding_barrel"/>
</dbReference>
<evidence type="ECO:0000256" key="1">
    <source>
        <dbReference type="ARBA" id="ARBA00022898"/>
    </source>
</evidence>
<dbReference type="KEGG" id="nnu:104602378"/>
<dbReference type="RefSeq" id="XP_010264351.1">
    <property type="nucleotide sequence ID" value="XM_010266049.2"/>
</dbReference>
<dbReference type="InterPro" id="IPR036396">
    <property type="entry name" value="Cyt_P450_sf"/>
</dbReference>
<dbReference type="InterPro" id="IPR011078">
    <property type="entry name" value="PyrdxlP_homeostasis"/>
</dbReference>
<organism evidence="2 3">
    <name type="scientific">Nelumbo nucifera</name>
    <name type="common">Sacred lotus</name>
    <dbReference type="NCBI Taxonomy" id="4432"/>
    <lineage>
        <taxon>Eukaryota</taxon>
        <taxon>Viridiplantae</taxon>
        <taxon>Streptophyta</taxon>
        <taxon>Embryophyta</taxon>
        <taxon>Tracheophyta</taxon>
        <taxon>Spermatophyta</taxon>
        <taxon>Magnoliopsida</taxon>
        <taxon>Proteales</taxon>
        <taxon>Nelumbonaceae</taxon>
        <taxon>Nelumbo</taxon>
    </lineage>
</organism>
<keyword evidence="2" id="KW-1185">Reference proteome</keyword>
<dbReference type="GeneID" id="104602378"/>
<reference evidence="3" key="1">
    <citation type="submission" date="2025-08" db="UniProtKB">
        <authorList>
            <consortium name="RefSeq"/>
        </authorList>
    </citation>
    <scope>IDENTIFICATION</scope>
</reference>
<dbReference type="InParanoid" id="A0A1U8AA55"/>
<dbReference type="eggNOG" id="KOG0157">
    <property type="taxonomic scope" value="Eukaryota"/>
</dbReference>
<dbReference type="GO" id="GO:0005506">
    <property type="term" value="F:iron ion binding"/>
    <property type="evidence" value="ECO:0007669"/>
    <property type="project" value="InterPro"/>
</dbReference>
<dbReference type="STRING" id="4432.A0A1U8AA55"/>
<proteinExistence type="predicted"/>
<gene>
    <name evidence="3" type="primary">LOC104602378</name>
</gene>
<dbReference type="Gene3D" id="1.10.630.10">
    <property type="entry name" value="Cytochrome P450"/>
    <property type="match status" value="1"/>
</dbReference>
<dbReference type="Proteomes" id="UP000189703">
    <property type="component" value="Unplaced"/>
</dbReference>
<dbReference type="GO" id="GO:0004497">
    <property type="term" value="F:monooxygenase activity"/>
    <property type="evidence" value="ECO:0007669"/>
    <property type="project" value="InterPro"/>
</dbReference>